<feature type="region of interest" description="Disordered" evidence="1">
    <location>
        <begin position="789"/>
        <end position="899"/>
    </location>
</feature>
<dbReference type="Gene3D" id="2.30.29.30">
    <property type="entry name" value="Pleckstrin-homology domain (PH domain)/Phosphotyrosine-binding domain (PTB)"/>
    <property type="match status" value="1"/>
</dbReference>
<dbReference type="EMBL" id="JAUJFL010000005">
    <property type="protein sequence ID" value="KAK2603001.1"/>
    <property type="molecule type" value="Genomic_DNA"/>
</dbReference>
<feature type="compositionally biased region" description="Polar residues" evidence="1">
    <location>
        <begin position="854"/>
        <end position="863"/>
    </location>
</feature>
<feature type="compositionally biased region" description="Low complexity" evidence="1">
    <location>
        <begin position="840"/>
        <end position="851"/>
    </location>
</feature>
<dbReference type="PANTHER" id="PTHR38700">
    <property type="entry name" value="YALI0E22418P"/>
    <property type="match status" value="1"/>
</dbReference>
<keyword evidence="3" id="KW-1185">Reference proteome</keyword>
<proteinExistence type="predicted"/>
<feature type="region of interest" description="Disordered" evidence="1">
    <location>
        <begin position="228"/>
        <end position="254"/>
    </location>
</feature>
<feature type="region of interest" description="Disordered" evidence="1">
    <location>
        <begin position="1"/>
        <end position="69"/>
    </location>
</feature>
<gene>
    <name evidence="2" type="ORF">N8I77_009490</name>
</gene>
<reference evidence="2" key="1">
    <citation type="submission" date="2023-06" db="EMBL/GenBank/DDBJ databases">
        <authorList>
            <person name="Noh H."/>
        </authorList>
    </citation>
    <scope>NUCLEOTIDE SEQUENCE</scope>
    <source>
        <strain evidence="2">DUCC20226</strain>
    </source>
</reference>
<evidence type="ECO:0000313" key="2">
    <source>
        <dbReference type="EMBL" id="KAK2603001.1"/>
    </source>
</evidence>
<protein>
    <recommendedName>
        <fullName evidence="4">PH domain-containing protein</fullName>
    </recommendedName>
</protein>
<feature type="compositionally biased region" description="Polar residues" evidence="1">
    <location>
        <begin position="818"/>
        <end position="833"/>
    </location>
</feature>
<feature type="region of interest" description="Disordered" evidence="1">
    <location>
        <begin position="84"/>
        <end position="117"/>
    </location>
</feature>
<dbReference type="InterPro" id="IPR011993">
    <property type="entry name" value="PH-like_dom_sf"/>
</dbReference>
<feature type="compositionally biased region" description="Pro residues" evidence="1">
    <location>
        <begin position="873"/>
        <end position="884"/>
    </location>
</feature>
<feature type="compositionally biased region" description="Low complexity" evidence="1">
    <location>
        <begin position="228"/>
        <end position="240"/>
    </location>
</feature>
<dbReference type="Proteomes" id="UP001265746">
    <property type="component" value="Unassembled WGS sequence"/>
</dbReference>
<evidence type="ECO:0000256" key="1">
    <source>
        <dbReference type="SAM" id="MobiDB-lite"/>
    </source>
</evidence>
<comment type="caution">
    <text evidence="2">The sequence shown here is derived from an EMBL/GenBank/DDBJ whole genome shotgun (WGS) entry which is preliminary data.</text>
</comment>
<feature type="compositionally biased region" description="Polar residues" evidence="1">
    <location>
        <begin position="632"/>
        <end position="644"/>
    </location>
</feature>
<feature type="region of interest" description="Disordered" evidence="1">
    <location>
        <begin position="728"/>
        <end position="768"/>
    </location>
</feature>
<dbReference type="PANTHER" id="PTHR38700:SF1">
    <property type="entry name" value="PH DOMAIN-CONTAINING PROTEIN"/>
    <property type="match status" value="1"/>
</dbReference>
<feature type="compositionally biased region" description="Basic and acidic residues" evidence="1">
    <location>
        <begin position="889"/>
        <end position="899"/>
    </location>
</feature>
<evidence type="ECO:0008006" key="4">
    <source>
        <dbReference type="Google" id="ProtNLM"/>
    </source>
</evidence>
<name>A0AAD9SB50_PHOAM</name>
<sequence length="899" mass="100086">MNILRGKSVSESRAAIDNALGHDRLGRPEQSSPPLKSTFKRRSKSLGQIDPSDIRPFTPHYSVPPVPPLPFSQYQQSIISRPTKPEHITVPDSGREVQCGEPDRLLSPRAAPSPPMPVPPSMATAITADVAVCEGYDSERERWKREDDKWMAQERRILSKEESDKLADKLEDETDRILAEQKKLDLARLHQQLVATQSPVLLSPSAFKPKSPVLEKFNFFNRARNSKAATLSPTSSTTASVDISRTHSLDPSLPPRAFLEQGGQGQLMTPPLSPMSAHHFHERRVTVRCRGVTVNLVVVQESSPVDILFQASESITQHINTAASLVYECYTQLGLERRLRRYERIRDVLDSWDHDAQNLLLIIPSSSSDDDKDLDISSVPTTIAPPPGFVLQLYHSSRPGKWSKRWITLLDNGQMISSKKEEANRDKSTQFLCHLTEYDIYTLMSKSTSAAGQGGTKSASTVTKNLKPPKKFVYALKLQQKFTLSTDSASFVHFFCTDDPNIANKFTARVHGWRSWYMVKARRETQRKRIMEEAPQITPVKHKPRKSVSHVKVPGQKHRMRVSIDETPYNIGDFQPLVELERFEKPIDEFGKDWIPDPRLSAMPPVLKDENMVPAQTPPAAQETVMADQGVMQSGTQEPHSNQSSRKEPSSGEVETQPLIDGNPMGVGIAVSVPDESNTTCTSPKAFRVPADPDSGPGPEAQARSWLPSAVEHTARQKYEQERLERLNNFSPPPQQQRPSTSSGVAQSQRRHYYGTPPSRGTRQGASRVTAHSALNDIARNYHTASRWAEAGVTPTGSPKFLEVPGRGMSSMHPPPLQWQSTPLSNSRPSTSGGERGRNQYQQQQLLLQKQMRNRTGSVSSMRRGQGTIGGPPTDPPPMPPLPPQMRALLREGQRSCSG</sequence>
<accession>A0AAD9SB50</accession>
<evidence type="ECO:0000313" key="3">
    <source>
        <dbReference type="Proteomes" id="UP001265746"/>
    </source>
</evidence>
<dbReference type="AlphaFoldDB" id="A0AAD9SB50"/>
<feature type="compositionally biased region" description="Basic and acidic residues" evidence="1">
    <location>
        <begin position="84"/>
        <end position="95"/>
    </location>
</feature>
<feature type="region of interest" description="Disordered" evidence="1">
    <location>
        <begin position="632"/>
        <end position="710"/>
    </location>
</feature>
<organism evidence="2 3">
    <name type="scientific">Phomopsis amygdali</name>
    <name type="common">Fusicoccum amygdali</name>
    <dbReference type="NCBI Taxonomy" id="1214568"/>
    <lineage>
        <taxon>Eukaryota</taxon>
        <taxon>Fungi</taxon>
        <taxon>Dikarya</taxon>
        <taxon>Ascomycota</taxon>
        <taxon>Pezizomycotina</taxon>
        <taxon>Sordariomycetes</taxon>
        <taxon>Sordariomycetidae</taxon>
        <taxon>Diaporthales</taxon>
        <taxon>Diaporthaceae</taxon>
        <taxon>Diaporthe</taxon>
    </lineage>
</organism>